<evidence type="ECO:0000256" key="10">
    <source>
        <dbReference type="SAM" id="Phobius"/>
    </source>
</evidence>
<evidence type="ECO:0000256" key="2">
    <source>
        <dbReference type="ARBA" id="ARBA00022692"/>
    </source>
</evidence>
<evidence type="ECO:0000313" key="13">
    <source>
        <dbReference type="RefSeq" id="XP_023932190.1"/>
    </source>
</evidence>
<keyword evidence="7" id="KW-0675">Receptor</keyword>
<feature type="transmembrane region" description="Helical" evidence="10">
    <location>
        <begin position="216"/>
        <end position="241"/>
    </location>
</feature>
<gene>
    <name evidence="13" type="primary">LOC106165935</name>
</gene>
<dbReference type="InterPro" id="IPR017452">
    <property type="entry name" value="GPCR_Rhodpsn_7TM"/>
</dbReference>
<dbReference type="SUPFAM" id="SSF81321">
    <property type="entry name" value="Family A G protein-coupled receptor-like"/>
    <property type="match status" value="1"/>
</dbReference>
<feature type="domain" description="G-protein coupled receptors family 1 profile" evidence="11">
    <location>
        <begin position="1"/>
        <end position="239"/>
    </location>
</feature>
<accession>A0A2R2MPM8</accession>
<dbReference type="PRINTS" id="PR01244">
    <property type="entry name" value="PEROPSIN"/>
</dbReference>
<keyword evidence="2 10" id="KW-0812">Transmembrane</keyword>
<evidence type="ECO:0000256" key="4">
    <source>
        <dbReference type="ARBA" id="ARBA00023040"/>
    </source>
</evidence>
<evidence type="ECO:0000256" key="6">
    <source>
        <dbReference type="ARBA" id="ARBA00023157"/>
    </source>
</evidence>
<evidence type="ECO:0000256" key="5">
    <source>
        <dbReference type="ARBA" id="ARBA00023136"/>
    </source>
</evidence>
<dbReference type="RefSeq" id="XP_023932190.1">
    <property type="nucleotide sequence ID" value="XM_024076422.1"/>
</dbReference>
<keyword evidence="5 10" id="KW-0472">Membrane</keyword>
<dbReference type="PROSITE" id="PS50262">
    <property type="entry name" value="G_PROTEIN_RECEP_F1_2"/>
    <property type="match status" value="1"/>
</dbReference>
<reference evidence="13" key="1">
    <citation type="submission" date="2025-08" db="UniProtKB">
        <authorList>
            <consortium name="RefSeq"/>
        </authorList>
    </citation>
    <scope>IDENTIFICATION</scope>
    <source>
        <tissue evidence="13">Gonads</tissue>
    </source>
</reference>
<protein>
    <submittedName>
        <fullName evidence="13">Opsin-5-like</fullName>
    </submittedName>
</protein>
<dbReference type="STRING" id="7574.A0A2R2MPM8"/>
<dbReference type="Pfam" id="PF00001">
    <property type="entry name" value="7tm_1"/>
    <property type="match status" value="1"/>
</dbReference>
<feature type="transmembrane region" description="Helical" evidence="10">
    <location>
        <begin position="182"/>
        <end position="210"/>
    </location>
</feature>
<evidence type="ECO:0000256" key="7">
    <source>
        <dbReference type="ARBA" id="ARBA00023170"/>
    </source>
</evidence>
<dbReference type="GO" id="GO:0004930">
    <property type="term" value="F:G protein-coupled receptor activity"/>
    <property type="evidence" value="ECO:0007669"/>
    <property type="project" value="UniProtKB-KW"/>
</dbReference>
<keyword evidence="4" id="KW-0297">G-protein coupled receptor</keyword>
<sequence>MIIALSSIDLSGPILGYPLAIYSSFTHRWQFETSGCVYYAFIVFFCGLSSIGLLVSLSVFRYIKVCLVTSPGFKFSTGQVFFAIGFTFLYSILWSALPLVGFGKYGPELHGTSCSVDWLSRSNHMVSYTICLAIFTFGLPVALIFYCYINIVLTTMKTRRNADNPLPTLADSHLTKKKKIEIYFQVVVLMCTGFLIAWTPYAVVSFWAVFGDALSIPYIVSALPALLAKASHAYNPIIYCAMNRKFQRMLFENWNARRASRQQTFANQTQGPRIVPLCAETSTVMHAISQQGETSAWDGELRTLRPVSSPIRLPGGPNNAIELQQYAWEKPVQPKMIPRSATVSL</sequence>
<dbReference type="OrthoDB" id="5564849at2759"/>
<dbReference type="InterPro" id="IPR050125">
    <property type="entry name" value="GPCR_opsins"/>
</dbReference>
<dbReference type="AlphaFoldDB" id="A0A2R2MPM8"/>
<dbReference type="GeneID" id="106165935"/>
<feature type="transmembrane region" description="Helical" evidence="10">
    <location>
        <begin position="37"/>
        <end position="60"/>
    </location>
</feature>
<evidence type="ECO:0000313" key="12">
    <source>
        <dbReference type="Proteomes" id="UP000085678"/>
    </source>
</evidence>
<keyword evidence="8" id="KW-0325">Glycoprotein</keyword>
<organism evidence="12 13">
    <name type="scientific">Lingula anatina</name>
    <name type="common">Brachiopod</name>
    <name type="synonym">Lingula unguis</name>
    <dbReference type="NCBI Taxonomy" id="7574"/>
    <lineage>
        <taxon>Eukaryota</taxon>
        <taxon>Metazoa</taxon>
        <taxon>Spiralia</taxon>
        <taxon>Lophotrochozoa</taxon>
        <taxon>Brachiopoda</taxon>
        <taxon>Linguliformea</taxon>
        <taxon>Lingulata</taxon>
        <taxon>Lingulida</taxon>
        <taxon>Linguloidea</taxon>
        <taxon>Lingulidae</taxon>
        <taxon>Lingula</taxon>
    </lineage>
</organism>
<keyword evidence="12" id="KW-1185">Reference proteome</keyword>
<dbReference type="PANTHER" id="PTHR24240">
    <property type="entry name" value="OPSIN"/>
    <property type="match status" value="1"/>
</dbReference>
<feature type="transmembrane region" description="Helical" evidence="10">
    <location>
        <begin position="80"/>
        <end position="105"/>
    </location>
</feature>
<evidence type="ECO:0000256" key="3">
    <source>
        <dbReference type="ARBA" id="ARBA00022989"/>
    </source>
</evidence>
<evidence type="ECO:0000256" key="1">
    <source>
        <dbReference type="ARBA" id="ARBA00004141"/>
    </source>
</evidence>
<keyword evidence="6" id="KW-1015">Disulfide bond</keyword>
<evidence type="ECO:0000256" key="9">
    <source>
        <dbReference type="ARBA" id="ARBA00023224"/>
    </source>
</evidence>
<dbReference type="GO" id="GO:0016020">
    <property type="term" value="C:membrane"/>
    <property type="evidence" value="ECO:0007669"/>
    <property type="project" value="UniProtKB-SubCell"/>
</dbReference>
<dbReference type="PRINTS" id="PR00237">
    <property type="entry name" value="GPCRRHODOPSN"/>
</dbReference>
<dbReference type="CDD" id="cd14969">
    <property type="entry name" value="7tmA_Opsins_type2_animals"/>
    <property type="match status" value="1"/>
</dbReference>
<proteinExistence type="predicted"/>
<evidence type="ECO:0000259" key="11">
    <source>
        <dbReference type="PROSITE" id="PS50262"/>
    </source>
</evidence>
<feature type="transmembrane region" description="Helical" evidence="10">
    <location>
        <begin position="125"/>
        <end position="149"/>
    </location>
</feature>
<dbReference type="InParanoid" id="A0A2R2MPM8"/>
<name>A0A2R2MPM8_LINAN</name>
<comment type="subcellular location">
    <subcellularLocation>
        <location evidence="1">Membrane</location>
        <topology evidence="1">Multi-pass membrane protein</topology>
    </subcellularLocation>
</comment>
<dbReference type="GO" id="GO:0007601">
    <property type="term" value="P:visual perception"/>
    <property type="evidence" value="ECO:0007669"/>
    <property type="project" value="InterPro"/>
</dbReference>
<dbReference type="KEGG" id="lak:106165935"/>
<keyword evidence="3 10" id="KW-1133">Transmembrane helix</keyword>
<dbReference type="InterPro" id="IPR000276">
    <property type="entry name" value="GPCR_Rhodpsn"/>
</dbReference>
<dbReference type="Gene3D" id="1.20.1070.10">
    <property type="entry name" value="Rhodopsin 7-helix transmembrane proteins"/>
    <property type="match status" value="1"/>
</dbReference>
<evidence type="ECO:0000256" key="8">
    <source>
        <dbReference type="ARBA" id="ARBA00023180"/>
    </source>
</evidence>
<dbReference type="Proteomes" id="UP000085678">
    <property type="component" value="Unplaced"/>
</dbReference>
<keyword evidence="9" id="KW-0807">Transducer</keyword>
<dbReference type="InterPro" id="IPR002962">
    <property type="entry name" value="Peropsin"/>
</dbReference>